<dbReference type="Proteomes" id="UP001303046">
    <property type="component" value="Unassembled WGS sequence"/>
</dbReference>
<evidence type="ECO:0000313" key="2">
    <source>
        <dbReference type="Proteomes" id="UP001303046"/>
    </source>
</evidence>
<keyword evidence="2" id="KW-1185">Reference proteome</keyword>
<accession>A0ABR1CWD3</accession>
<evidence type="ECO:0000313" key="1">
    <source>
        <dbReference type="EMBL" id="KAK6742627.1"/>
    </source>
</evidence>
<organism evidence="1 2">
    <name type="scientific">Necator americanus</name>
    <name type="common">Human hookworm</name>
    <dbReference type="NCBI Taxonomy" id="51031"/>
    <lineage>
        <taxon>Eukaryota</taxon>
        <taxon>Metazoa</taxon>
        <taxon>Ecdysozoa</taxon>
        <taxon>Nematoda</taxon>
        <taxon>Chromadorea</taxon>
        <taxon>Rhabditida</taxon>
        <taxon>Rhabditina</taxon>
        <taxon>Rhabditomorpha</taxon>
        <taxon>Strongyloidea</taxon>
        <taxon>Ancylostomatidae</taxon>
        <taxon>Bunostominae</taxon>
        <taxon>Necator</taxon>
    </lineage>
</organism>
<protein>
    <recommendedName>
        <fullName evidence="3">Reverse transcriptase domain-containing protein</fullName>
    </recommendedName>
</protein>
<dbReference type="EMBL" id="JAVFWL010000003">
    <property type="protein sequence ID" value="KAK6742627.1"/>
    <property type="molecule type" value="Genomic_DNA"/>
</dbReference>
<dbReference type="PANTHER" id="PTHR19446">
    <property type="entry name" value="REVERSE TRANSCRIPTASES"/>
    <property type="match status" value="1"/>
</dbReference>
<reference evidence="1 2" key="1">
    <citation type="submission" date="2023-08" db="EMBL/GenBank/DDBJ databases">
        <title>A Necator americanus chromosomal reference genome.</title>
        <authorList>
            <person name="Ilik V."/>
            <person name="Petrzelkova K.J."/>
            <person name="Pardy F."/>
            <person name="Fuh T."/>
            <person name="Niatou-Singa F.S."/>
            <person name="Gouil Q."/>
            <person name="Baker L."/>
            <person name="Ritchie M.E."/>
            <person name="Jex A.R."/>
            <person name="Gazzola D."/>
            <person name="Li H."/>
            <person name="Toshio Fujiwara R."/>
            <person name="Zhan B."/>
            <person name="Aroian R.V."/>
            <person name="Pafco B."/>
            <person name="Schwarz E.M."/>
        </authorList>
    </citation>
    <scope>NUCLEOTIDE SEQUENCE [LARGE SCALE GENOMIC DNA]</scope>
    <source>
        <strain evidence="1 2">Aroian</strain>
        <tissue evidence="1">Whole animal</tissue>
    </source>
</reference>
<gene>
    <name evidence="1" type="primary">Necator_chrIII.g10859</name>
    <name evidence="1" type="ORF">RB195_010094</name>
</gene>
<comment type="caution">
    <text evidence="1">The sequence shown here is derived from an EMBL/GenBank/DDBJ whole genome shotgun (WGS) entry which is preliminary data.</text>
</comment>
<proteinExistence type="predicted"/>
<evidence type="ECO:0008006" key="3">
    <source>
        <dbReference type="Google" id="ProtNLM"/>
    </source>
</evidence>
<name>A0ABR1CWD3_NECAM</name>
<sequence length="93" mass="11149">MGKIIRSLWIDERIPDSWKHAVIILLHKKLSVTEPRNYRRVSLLHVMYKVLDRIIPSRLIRHREETTGDEKAGFRPGRLKIDHVFIVRRVIEM</sequence>